<organism evidence="3 4">
    <name type="scientific">Desulfobacula toluolica (strain DSM 7467 / Tol2)</name>
    <dbReference type="NCBI Taxonomy" id="651182"/>
    <lineage>
        <taxon>Bacteria</taxon>
        <taxon>Pseudomonadati</taxon>
        <taxon>Thermodesulfobacteriota</taxon>
        <taxon>Desulfobacteria</taxon>
        <taxon>Desulfobacterales</taxon>
        <taxon>Desulfobacteraceae</taxon>
        <taxon>Desulfobacula</taxon>
    </lineage>
</organism>
<feature type="transmembrane region" description="Helical" evidence="2">
    <location>
        <begin position="12"/>
        <end position="31"/>
    </location>
</feature>
<dbReference type="Proteomes" id="UP000007347">
    <property type="component" value="Chromosome"/>
</dbReference>
<gene>
    <name evidence="3" type="ordered locus">TOL2_C25410</name>
</gene>
<accession>K0NIC6</accession>
<proteinExistence type="predicted"/>
<keyword evidence="2" id="KW-0472">Membrane</keyword>
<protein>
    <submittedName>
        <fullName evidence="3">Conserved uncharacterized protein</fullName>
    </submittedName>
</protein>
<reference evidence="3 4" key="1">
    <citation type="journal article" date="2013" name="Environ. Microbiol.">
        <title>Complete genome, catabolic sub-proteomes and key-metabolites of Desulfobacula toluolica Tol2, a marine, aromatic compound-degrading, sulfate-reducing bacterium.</title>
        <authorList>
            <person name="Wohlbrand L."/>
            <person name="Jacob J.H."/>
            <person name="Kube M."/>
            <person name="Mussmann M."/>
            <person name="Jarling R."/>
            <person name="Beck A."/>
            <person name="Amann R."/>
            <person name="Wilkes H."/>
            <person name="Reinhardt R."/>
            <person name="Rabus R."/>
        </authorList>
    </citation>
    <scope>NUCLEOTIDE SEQUENCE [LARGE SCALE GENOMIC DNA]</scope>
    <source>
        <strain evidence="4">DSM 7467 / Tol2</strain>
    </source>
</reference>
<feature type="region of interest" description="Disordered" evidence="1">
    <location>
        <begin position="317"/>
        <end position="349"/>
    </location>
</feature>
<evidence type="ECO:0000256" key="2">
    <source>
        <dbReference type="SAM" id="Phobius"/>
    </source>
</evidence>
<evidence type="ECO:0000313" key="4">
    <source>
        <dbReference type="Proteomes" id="UP000007347"/>
    </source>
</evidence>
<evidence type="ECO:0000313" key="3">
    <source>
        <dbReference type="EMBL" id="CCK80700.1"/>
    </source>
</evidence>
<name>K0NIC6_DESTT</name>
<keyword evidence="2" id="KW-1133">Transmembrane helix</keyword>
<dbReference type="RefSeq" id="WP_014958006.1">
    <property type="nucleotide sequence ID" value="NC_018645.1"/>
</dbReference>
<keyword evidence="4" id="KW-1185">Reference proteome</keyword>
<dbReference type="OrthoDB" id="9255736at2"/>
<dbReference type="AlphaFoldDB" id="K0NIC6"/>
<evidence type="ECO:0000256" key="1">
    <source>
        <dbReference type="SAM" id="MobiDB-lite"/>
    </source>
</evidence>
<dbReference type="EMBL" id="FO203503">
    <property type="protein sequence ID" value="CCK80700.1"/>
    <property type="molecule type" value="Genomic_DNA"/>
</dbReference>
<dbReference type="STRING" id="651182.TOL2_C25410"/>
<dbReference type="HOGENOM" id="CLU_500407_0_0_7"/>
<sequence length="548" mass="62640">MRTHHQAEYRVIALMTFIMLSGIGCTSLTTGNNSMDRMQSSIPLFTWVDRELAPYIAQKMGKHPKFKGEPFFIVAMKGDNIKSEIDDLTLQIRTRVLEVLKSSPGVEIVWRPSAKPWEHHRTLRDVNCSDMRKISYYIGLDIGMTPVNQQLTVKVGALNPGEEKWEENFFVSWKGKPSEKELDAMKRKKTDQYLTGLRPQPFREDQPDLFASYLARNLSCLLKERTIDQVVIYPESGTNHDIAFFSTAIPLVYNYLDKFNEIRITQDPEYANIIIKTQVHQISDTLYQFWVSAKDKEGIDTMRGTSTEAYVSIPQDYRTRQSSGQSSSIDEREIEADISEPAQDILPGNERDLNERDLMQKPLIESFKILTPLASALCSTNTPWLSGEKELTQGDAISSNACVALELITAKGGNIYFINQDSQEDLTLLFPNQCEDFKEFDNYISPGNSFRFPPFSDQGVQALDLLGIPGEERVYVVIINESGKNNPQIIKSFESRIRLLKGICDEDDSRFSSKGDYTKVSLEKYFKTMQQKYQGQFDWQVKTIRHVP</sequence>
<dbReference type="PROSITE" id="PS51257">
    <property type="entry name" value="PROKAR_LIPOPROTEIN"/>
    <property type="match status" value="1"/>
</dbReference>
<dbReference type="KEGG" id="dto:TOL2_C25410"/>
<keyword evidence="2" id="KW-0812">Transmembrane</keyword>